<comment type="caution">
    <text evidence="13">The sequence shown here is derived from an EMBL/GenBank/DDBJ whole genome shotgun (WGS) entry which is preliminary data.</text>
</comment>
<keyword evidence="9 11" id="KW-0501">Molybdenum cofactor biosynthesis</keyword>
<gene>
    <name evidence="13" type="ORF">A2527_09925</name>
</gene>
<dbReference type="Gene3D" id="3.90.105.10">
    <property type="entry name" value="Molybdopterin biosynthesis moea protein, domain 2"/>
    <property type="match status" value="1"/>
</dbReference>
<dbReference type="AlphaFoldDB" id="A0A1F6G726"/>
<evidence type="ECO:0000256" key="11">
    <source>
        <dbReference type="RuleBase" id="RU365090"/>
    </source>
</evidence>
<protein>
    <recommendedName>
        <fullName evidence="11">Molybdopterin molybdenumtransferase</fullName>
        <ecNumber evidence="11">2.10.1.1</ecNumber>
    </recommendedName>
</protein>
<dbReference type="SMART" id="SM00852">
    <property type="entry name" value="MoCF_biosynth"/>
    <property type="match status" value="1"/>
</dbReference>
<dbReference type="FunFam" id="3.40.980.10:FF:000004">
    <property type="entry name" value="Molybdopterin molybdenumtransferase"/>
    <property type="match status" value="1"/>
</dbReference>
<dbReference type="STRING" id="1817772.A2527_09925"/>
<comment type="function">
    <text evidence="2 11">Catalyzes the insertion of molybdate into adenylated molybdopterin with the concomitant release of AMP.</text>
</comment>
<dbReference type="PANTHER" id="PTHR10192:SF5">
    <property type="entry name" value="GEPHYRIN"/>
    <property type="match status" value="1"/>
</dbReference>
<dbReference type="EMBL" id="MFNE01000044">
    <property type="protein sequence ID" value="OGG93911.1"/>
    <property type="molecule type" value="Genomic_DNA"/>
</dbReference>
<reference evidence="13 14" key="1">
    <citation type="journal article" date="2016" name="Nat. Commun.">
        <title>Thousands of microbial genomes shed light on interconnected biogeochemical processes in an aquifer system.</title>
        <authorList>
            <person name="Anantharaman K."/>
            <person name="Brown C.T."/>
            <person name="Hug L.A."/>
            <person name="Sharon I."/>
            <person name="Castelle C.J."/>
            <person name="Probst A.J."/>
            <person name="Thomas B.C."/>
            <person name="Singh A."/>
            <person name="Wilkins M.J."/>
            <person name="Karaoz U."/>
            <person name="Brodie E.L."/>
            <person name="Williams K.H."/>
            <person name="Hubbard S.S."/>
            <person name="Banfield J.F."/>
        </authorList>
    </citation>
    <scope>NUCLEOTIDE SEQUENCE [LARGE SCALE GENOMIC DNA]</scope>
</reference>
<dbReference type="Gene3D" id="2.40.340.10">
    <property type="entry name" value="MoeA, C-terminal, domain IV"/>
    <property type="match status" value="1"/>
</dbReference>
<comment type="cofactor">
    <cofactor evidence="1 11">
        <name>Mg(2+)</name>
        <dbReference type="ChEBI" id="CHEBI:18420"/>
    </cofactor>
</comment>
<evidence type="ECO:0000256" key="9">
    <source>
        <dbReference type="ARBA" id="ARBA00023150"/>
    </source>
</evidence>
<keyword evidence="8 11" id="KW-0460">Magnesium</keyword>
<dbReference type="NCBIfam" id="TIGR00177">
    <property type="entry name" value="molyb_syn"/>
    <property type="match status" value="1"/>
</dbReference>
<dbReference type="InterPro" id="IPR036688">
    <property type="entry name" value="MoeA_C_domain_IV_sf"/>
</dbReference>
<keyword evidence="5 11" id="KW-0500">Molybdenum</keyword>
<evidence type="ECO:0000313" key="14">
    <source>
        <dbReference type="Proteomes" id="UP000178449"/>
    </source>
</evidence>
<dbReference type="Pfam" id="PF00994">
    <property type="entry name" value="MoCF_biosynth"/>
    <property type="match status" value="1"/>
</dbReference>
<comment type="similarity">
    <text evidence="4 11">Belongs to the MoeA family.</text>
</comment>
<dbReference type="Gene3D" id="3.40.980.10">
    <property type="entry name" value="MoaB/Mog-like domain"/>
    <property type="match status" value="1"/>
</dbReference>
<dbReference type="PROSITE" id="PS01079">
    <property type="entry name" value="MOCF_BIOSYNTHESIS_2"/>
    <property type="match status" value="1"/>
</dbReference>
<feature type="domain" description="MoaB/Mog" evidence="12">
    <location>
        <begin position="175"/>
        <end position="313"/>
    </location>
</feature>
<evidence type="ECO:0000259" key="12">
    <source>
        <dbReference type="SMART" id="SM00852"/>
    </source>
</evidence>
<dbReference type="Proteomes" id="UP000178449">
    <property type="component" value="Unassembled WGS sequence"/>
</dbReference>
<dbReference type="GO" id="GO:0006777">
    <property type="term" value="P:Mo-molybdopterin cofactor biosynthetic process"/>
    <property type="evidence" value="ECO:0007669"/>
    <property type="project" value="UniProtKB-UniRule"/>
</dbReference>
<dbReference type="PANTHER" id="PTHR10192">
    <property type="entry name" value="MOLYBDOPTERIN BIOSYNTHESIS PROTEIN"/>
    <property type="match status" value="1"/>
</dbReference>
<accession>A0A1F6G726</accession>
<evidence type="ECO:0000256" key="3">
    <source>
        <dbReference type="ARBA" id="ARBA00005046"/>
    </source>
</evidence>
<keyword evidence="6 11" id="KW-0808">Transferase</keyword>
<dbReference type="FunFam" id="2.170.190.11:FF:000001">
    <property type="entry name" value="Molybdopterin molybdenumtransferase"/>
    <property type="match status" value="1"/>
</dbReference>
<dbReference type="SUPFAM" id="SSF63882">
    <property type="entry name" value="MoeA N-terminal region -like"/>
    <property type="match status" value="1"/>
</dbReference>
<dbReference type="CDD" id="cd00887">
    <property type="entry name" value="MoeA"/>
    <property type="match status" value="1"/>
</dbReference>
<evidence type="ECO:0000256" key="2">
    <source>
        <dbReference type="ARBA" id="ARBA00002901"/>
    </source>
</evidence>
<evidence type="ECO:0000256" key="4">
    <source>
        <dbReference type="ARBA" id="ARBA00010763"/>
    </source>
</evidence>
<dbReference type="InterPro" id="IPR001453">
    <property type="entry name" value="MoaB/Mog_dom"/>
</dbReference>
<dbReference type="NCBIfam" id="NF045515">
    <property type="entry name" value="Glp_gephyrin"/>
    <property type="match status" value="1"/>
</dbReference>
<keyword evidence="7 11" id="KW-0479">Metal-binding</keyword>
<organism evidence="13 14">
    <name type="scientific">Candidatus Lambdaproteobacteria bacterium RIFOXYD2_FULL_50_16</name>
    <dbReference type="NCBI Taxonomy" id="1817772"/>
    <lineage>
        <taxon>Bacteria</taxon>
        <taxon>Pseudomonadati</taxon>
        <taxon>Pseudomonadota</taxon>
        <taxon>Candidatus Lambdaproteobacteria</taxon>
    </lineage>
</organism>
<name>A0A1F6G726_9PROT</name>
<dbReference type="EC" id="2.10.1.1" evidence="11"/>
<dbReference type="UniPathway" id="UPA00344"/>
<dbReference type="Pfam" id="PF03453">
    <property type="entry name" value="MoeA_N"/>
    <property type="match status" value="1"/>
</dbReference>
<proteinExistence type="inferred from homology"/>
<dbReference type="InterPro" id="IPR038987">
    <property type="entry name" value="MoeA-like"/>
</dbReference>
<evidence type="ECO:0000256" key="6">
    <source>
        <dbReference type="ARBA" id="ARBA00022679"/>
    </source>
</evidence>
<dbReference type="InterPro" id="IPR005110">
    <property type="entry name" value="MoeA_linker/N"/>
</dbReference>
<dbReference type="SUPFAM" id="SSF53218">
    <property type="entry name" value="Molybdenum cofactor biosynthesis proteins"/>
    <property type="match status" value="1"/>
</dbReference>
<evidence type="ECO:0000313" key="13">
    <source>
        <dbReference type="EMBL" id="OGG93911.1"/>
    </source>
</evidence>
<dbReference type="GO" id="GO:0005829">
    <property type="term" value="C:cytosol"/>
    <property type="evidence" value="ECO:0007669"/>
    <property type="project" value="TreeGrafter"/>
</dbReference>
<dbReference type="InterPro" id="IPR005111">
    <property type="entry name" value="MoeA_C_domain_IV"/>
</dbReference>
<evidence type="ECO:0000256" key="5">
    <source>
        <dbReference type="ARBA" id="ARBA00022505"/>
    </source>
</evidence>
<comment type="pathway">
    <text evidence="3 11">Cofactor biosynthesis; molybdopterin biosynthesis.</text>
</comment>
<dbReference type="InterPro" id="IPR036135">
    <property type="entry name" value="MoeA_linker/N_sf"/>
</dbReference>
<dbReference type="InterPro" id="IPR036425">
    <property type="entry name" value="MoaB/Mog-like_dom_sf"/>
</dbReference>
<evidence type="ECO:0000256" key="8">
    <source>
        <dbReference type="ARBA" id="ARBA00022842"/>
    </source>
</evidence>
<dbReference type="GO" id="GO:0046872">
    <property type="term" value="F:metal ion binding"/>
    <property type="evidence" value="ECO:0007669"/>
    <property type="project" value="UniProtKB-UniRule"/>
</dbReference>
<dbReference type="Gene3D" id="2.170.190.11">
    <property type="entry name" value="Molybdopterin biosynthesis moea protein, domain 3"/>
    <property type="match status" value="1"/>
</dbReference>
<dbReference type="GO" id="GO:0061599">
    <property type="term" value="F:molybdopterin molybdotransferase activity"/>
    <property type="evidence" value="ECO:0007669"/>
    <property type="project" value="UniProtKB-UniRule"/>
</dbReference>
<dbReference type="SUPFAM" id="SSF63867">
    <property type="entry name" value="MoeA C-terminal domain-like"/>
    <property type="match status" value="1"/>
</dbReference>
<dbReference type="InterPro" id="IPR008284">
    <property type="entry name" value="MoCF_biosynth_CS"/>
</dbReference>
<dbReference type="Pfam" id="PF03454">
    <property type="entry name" value="MoeA_C"/>
    <property type="match status" value="1"/>
</dbReference>
<evidence type="ECO:0000256" key="10">
    <source>
        <dbReference type="ARBA" id="ARBA00047317"/>
    </source>
</evidence>
<evidence type="ECO:0000256" key="7">
    <source>
        <dbReference type="ARBA" id="ARBA00022723"/>
    </source>
</evidence>
<comment type="catalytic activity">
    <reaction evidence="10">
        <text>adenylyl-molybdopterin + molybdate = Mo-molybdopterin + AMP + H(+)</text>
        <dbReference type="Rhea" id="RHEA:35047"/>
        <dbReference type="ChEBI" id="CHEBI:15378"/>
        <dbReference type="ChEBI" id="CHEBI:36264"/>
        <dbReference type="ChEBI" id="CHEBI:62727"/>
        <dbReference type="ChEBI" id="CHEBI:71302"/>
        <dbReference type="ChEBI" id="CHEBI:456215"/>
        <dbReference type="EC" id="2.10.1.1"/>
    </reaction>
</comment>
<evidence type="ECO:0000256" key="1">
    <source>
        <dbReference type="ARBA" id="ARBA00001946"/>
    </source>
</evidence>
<sequence length="399" mass="42155">MLSVSEALAAVLAQARPLETEILPLAQALGQVTAQPLVVDRPLPPFDRVSMDGYAVRAVDLLQAGAGLHCIGQLPAGQPATQSVGPGQCIQVMTGAPLPKGADAVVMIEETSALESQITFTQPAKLGQNLVPQGSEAQAGQTFFPSGQPITPALIAFMASIGQEKVTVFRRPKVAVLATGDELVPPGQAPLDHQIRDCNGPALLALLAGVGIVGESLGIAPDQPEVLEALIRQGLERAEVLLLSGGVSMGKWDLVPGILTKLGVQEVFHNVRVKPGKPVWFGRSKTGWVFGLPGNPVSVQASFKLFVEPLLRALMGQTGPKPLYLPLKHQVKKRTDREQWVPGRLALEAGRSEVEEVKIGGSGDFSNLGYSEGLFQIPADVFSLEKGAIVPFLAWQSAP</sequence>